<organism evidence="8 9">
    <name type="scientific">Tritrichomonas musculus</name>
    <dbReference type="NCBI Taxonomy" id="1915356"/>
    <lineage>
        <taxon>Eukaryota</taxon>
        <taxon>Metamonada</taxon>
        <taxon>Parabasalia</taxon>
        <taxon>Tritrichomonadida</taxon>
        <taxon>Tritrichomonadidae</taxon>
        <taxon>Tritrichomonas</taxon>
    </lineage>
</organism>
<evidence type="ECO:0000313" key="9">
    <source>
        <dbReference type="Proteomes" id="UP001470230"/>
    </source>
</evidence>
<dbReference type="PANTHER" id="PTHR12596:SF2">
    <property type="entry name" value="EXPORTIN-7 ISOFORM X1"/>
    <property type="match status" value="1"/>
</dbReference>
<dbReference type="PANTHER" id="PTHR12596">
    <property type="entry name" value="EXPORTIN 4,7-RELATED"/>
    <property type="match status" value="1"/>
</dbReference>
<evidence type="ECO:0000313" key="8">
    <source>
        <dbReference type="EMBL" id="KAK8853927.1"/>
    </source>
</evidence>
<reference evidence="8 9" key="1">
    <citation type="submission" date="2024-04" db="EMBL/GenBank/DDBJ databases">
        <title>Tritrichomonas musculus Genome.</title>
        <authorList>
            <person name="Alves-Ferreira E."/>
            <person name="Grigg M."/>
            <person name="Lorenzi H."/>
            <person name="Galac M."/>
        </authorList>
    </citation>
    <scope>NUCLEOTIDE SEQUENCE [LARGE SCALE GENOMIC DNA]</scope>
    <source>
        <strain evidence="8 9">EAF2021</strain>
    </source>
</reference>
<evidence type="ECO:0000256" key="5">
    <source>
        <dbReference type="ARBA" id="ARBA00022490"/>
    </source>
</evidence>
<keyword evidence="4" id="KW-0813">Transport</keyword>
<evidence type="ECO:0000256" key="4">
    <source>
        <dbReference type="ARBA" id="ARBA00022448"/>
    </source>
</evidence>
<keyword evidence="9" id="KW-1185">Reference proteome</keyword>
<sequence>MEEEINLDEIENLVDKSIKGEVTVLNKWFDDASFTQKCIFILNSEDVRFKTAFFAINVLLRHVDRFFCFWEPSVRYEFSQFILGLANSKENLLNENHPLLTYYSKLAGTVIAEGWNSDERFQAFLVDIAQSQPKSIINNKISLSILEELSESMRILRVSSFAGIPLASIINFSLQSIKFSENNQEIINASLKSILSALNFYAIGYEFKNEDLKRIIALDIETQNILLNSELIQQLFSLASVEPAQCFEILTIIVSCKFNINEETRKNMLAGYVNQIINCIDLDLNSDALNHFFRLIYRLKIEIDHTYQLRYEFSKFVQKVFEKSEKILDRTSSYQDDRSTISNIFSFFETIDEEKEKGKPKLFEFLFYAKLKIVKSFTLAAMTLLSPNEQFDLNSFGLDESEHFHPWFMSINKIVNINAPQMLDILFTSINDDTLNPEQVAFMCTMILTILYDQNKPLENSIDKYVEAFSDSIIRLLVVYKNYIQSPPIINSFLLFLRHLEKYKFLFGSDFSHKLYLKFGERMNIKTSEQMLQYLFEILFTLFQNCDQKKYILDGCKALSYLFNENKYFHPYVIRVPLVSYIVKIRVETPFPFLLKESFSQARTVFHSSIATILVNKDADQLRSCYLSIYDMALTKPTPSTAPLSGTIDESIWGFLCDFTGFFKFTTKKEEFDIFFYYLYTHKHFESLIGYINKITSFSPSILIQLLKFWNALLDNKIEFRHHSEEGIILFHFALDSLKTIIKLITPELAPGADLTRKTVYYIFRIINSLLAANYVPYKCFDRYNDTGLIDLLSIFNLCLGAAPPSELTQYPKLEKILMKLTITICSHEDQHHLEETAKPEVMCTPVILDIINFGLRSNDPFIRENSISCFSAFMKFRGIFVRVKSSEDSNETVGLDLNSNPNAGLMTVIPKEKLTLTCCGLWNMLLANRKQNVIACIQDIFQRLPEMLEFVYSKMEQFLIHDEQVVEKFKMAYGDFFNACSFMFQNRDVSHFSDEINKFVDNALKCLRAPTRVFAMV</sequence>
<protein>
    <recommendedName>
        <fullName evidence="10">Importin N-terminal domain-containing protein</fullName>
    </recommendedName>
</protein>
<comment type="subcellular location">
    <subcellularLocation>
        <location evidence="2">Cytoplasm</location>
    </subcellularLocation>
    <subcellularLocation>
        <location evidence="1">Nucleus</location>
    </subcellularLocation>
</comment>
<dbReference type="Proteomes" id="UP001470230">
    <property type="component" value="Unassembled WGS sequence"/>
</dbReference>
<name>A0ABR2HWA3_9EUKA</name>
<keyword evidence="5" id="KW-0963">Cytoplasm</keyword>
<evidence type="ECO:0000256" key="1">
    <source>
        <dbReference type="ARBA" id="ARBA00004123"/>
    </source>
</evidence>
<dbReference type="SUPFAM" id="SSF48371">
    <property type="entry name" value="ARM repeat"/>
    <property type="match status" value="2"/>
</dbReference>
<proteinExistence type="inferred from homology"/>
<dbReference type="InterPro" id="IPR044189">
    <property type="entry name" value="XPO4/7-like"/>
</dbReference>
<evidence type="ECO:0000256" key="7">
    <source>
        <dbReference type="ARBA" id="ARBA00023242"/>
    </source>
</evidence>
<gene>
    <name evidence="8" type="ORF">M9Y10_016474</name>
</gene>
<accession>A0ABR2HWA3</accession>
<comment type="similarity">
    <text evidence="3">Belongs to the exportin family.</text>
</comment>
<evidence type="ECO:0008006" key="10">
    <source>
        <dbReference type="Google" id="ProtNLM"/>
    </source>
</evidence>
<evidence type="ECO:0000256" key="6">
    <source>
        <dbReference type="ARBA" id="ARBA00022927"/>
    </source>
</evidence>
<keyword evidence="6" id="KW-0653">Protein transport</keyword>
<comment type="caution">
    <text evidence="8">The sequence shown here is derived from an EMBL/GenBank/DDBJ whole genome shotgun (WGS) entry which is preliminary data.</text>
</comment>
<dbReference type="InterPro" id="IPR016024">
    <property type="entry name" value="ARM-type_fold"/>
</dbReference>
<evidence type="ECO:0000256" key="3">
    <source>
        <dbReference type="ARBA" id="ARBA00009466"/>
    </source>
</evidence>
<dbReference type="EMBL" id="JAPFFF010000021">
    <property type="protein sequence ID" value="KAK8853927.1"/>
    <property type="molecule type" value="Genomic_DNA"/>
</dbReference>
<evidence type="ECO:0000256" key="2">
    <source>
        <dbReference type="ARBA" id="ARBA00004496"/>
    </source>
</evidence>
<keyword evidence="7" id="KW-0539">Nucleus</keyword>